<reference evidence="1 2" key="1">
    <citation type="submission" date="2018-06" db="EMBL/GenBank/DDBJ databases">
        <authorList>
            <consortium name="Pathogen Informatics"/>
            <person name="Doyle S."/>
        </authorList>
    </citation>
    <scope>NUCLEOTIDE SEQUENCE [LARGE SCALE GENOMIC DNA]</scope>
    <source>
        <strain evidence="1 2">NCTC10254</strain>
    </source>
</reference>
<dbReference type="AlphaFoldDB" id="A0A8B4H1M5"/>
<evidence type="ECO:0000313" key="1">
    <source>
        <dbReference type="EMBL" id="SPW24157.1"/>
    </source>
</evidence>
<name>A0A8B4H1M5_9CORY</name>
<comment type="caution">
    <text evidence="1">The sequence shown here is derived from an EMBL/GenBank/DDBJ whole genome shotgun (WGS) entry which is preliminary data.</text>
</comment>
<organism evidence="1 2">
    <name type="scientific">Corynebacterium matruchotii</name>
    <dbReference type="NCBI Taxonomy" id="43768"/>
    <lineage>
        <taxon>Bacteria</taxon>
        <taxon>Bacillati</taxon>
        <taxon>Actinomycetota</taxon>
        <taxon>Actinomycetes</taxon>
        <taxon>Mycobacteriales</taxon>
        <taxon>Corynebacteriaceae</taxon>
        <taxon>Corynebacterium</taxon>
    </lineage>
</organism>
<proteinExistence type="predicted"/>
<dbReference type="AntiFam" id="ANF00057">
    <property type="entry name" value="Translation of E. coli type CRISPR repeat"/>
</dbReference>
<accession>A0A8B4H1M5</accession>
<gene>
    <name evidence="1" type="ORF">NCTC10254_00523</name>
</gene>
<sequence>MGFCTRPKQQLELPPRARRIRGLLHQAKTAVGTTSACAENTLSGFWRFHEPWNYLRVRGEYDEEHVRDLMNKELPPRARRILTGDLNLRYHIGTTSACAENTSDSTPTSKWKRNYLRVRGEYSAGVRGSAGRLELPPRARRIRLRGRGCSGVLGTTSACAENTSSHARR</sequence>
<dbReference type="EMBL" id="UARK01000001">
    <property type="protein sequence ID" value="SPW24157.1"/>
    <property type="molecule type" value="Genomic_DNA"/>
</dbReference>
<evidence type="ECO:0000313" key="2">
    <source>
        <dbReference type="Proteomes" id="UP000249886"/>
    </source>
</evidence>
<dbReference type="Proteomes" id="UP000249886">
    <property type="component" value="Unassembled WGS sequence"/>
</dbReference>
<protein>
    <submittedName>
        <fullName evidence="1">Uncharacterized protein</fullName>
    </submittedName>
</protein>